<keyword evidence="2" id="KW-1185">Reference proteome</keyword>
<comment type="caution">
    <text evidence="1">The sequence shown here is derived from an EMBL/GenBank/DDBJ whole genome shotgun (WGS) entry which is preliminary data.</text>
</comment>
<accession>A0ABR0TA26</accession>
<dbReference type="EMBL" id="JASGXD010000014">
    <property type="protein sequence ID" value="KAK6001294.1"/>
    <property type="molecule type" value="Genomic_DNA"/>
</dbReference>
<evidence type="ECO:0000313" key="1">
    <source>
        <dbReference type="EMBL" id="KAK6001294.1"/>
    </source>
</evidence>
<reference evidence="1 2" key="1">
    <citation type="submission" date="2023-11" db="EMBL/GenBank/DDBJ databases">
        <title>Draft genome sequence and annotation of the polyextremotolerant black yeast-like fungus Aureobasidium pullulans NRRL 62042.</title>
        <authorList>
            <person name="Dielentheis-Frenken M.R.E."/>
            <person name="Wibberg D."/>
            <person name="Blank L.M."/>
            <person name="Tiso T."/>
        </authorList>
    </citation>
    <scope>NUCLEOTIDE SEQUENCE [LARGE SCALE GENOMIC DNA]</scope>
    <source>
        <strain evidence="1 2">NRRL 62042</strain>
    </source>
</reference>
<name>A0ABR0TA26_AURPU</name>
<evidence type="ECO:0000313" key="2">
    <source>
        <dbReference type="Proteomes" id="UP001341245"/>
    </source>
</evidence>
<sequence>MGFLCFDSLLDTTKKMLYPDAMITILSHQSCITTVAPGMLIGLEGSTQLSLFPCPASRGSTNDEEWLWVEADGLNDTWIEMNKGVPTDIGRGAPDVSKGTASPGQTKIVLQVIKEYYKKESGKAFIWRMEDVKRFSPRPSNGGFLDF</sequence>
<proteinExistence type="predicted"/>
<dbReference type="Proteomes" id="UP001341245">
    <property type="component" value="Unassembled WGS sequence"/>
</dbReference>
<gene>
    <name evidence="1" type="ORF">QM012_002625</name>
</gene>
<organism evidence="1 2">
    <name type="scientific">Aureobasidium pullulans</name>
    <name type="common">Black yeast</name>
    <name type="synonym">Pullularia pullulans</name>
    <dbReference type="NCBI Taxonomy" id="5580"/>
    <lineage>
        <taxon>Eukaryota</taxon>
        <taxon>Fungi</taxon>
        <taxon>Dikarya</taxon>
        <taxon>Ascomycota</taxon>
        <taxon>Pezizomycotina</taxon>
        <taxon>Dothideomycetes</taxon>
        <taxon>Dothideomycetidae</taxon>
        <taxon>Dothideales</taxon>
        <taxon>Saccotheciaceae</taxon>
        <taxon>Aureobasidium</taxon>
    </lineage>
</organism>
<protein>
    <submittedName>
        <fullName evidence="1">Uncharacterized protein</fullName>
    </submittedName>
</protein>